<dbReference type="Proteomes" id="UP001219525">
    <property type="component" value="Unassembled WGS sequence"/>
</dbReference>
<dbReference type="PANTHER" id="PTHR43625">
    <property type="entry name" value="AFLATOXIN B1 ALDEHYDE REDUCTASE"/>
    <property type="match status" value="1"/>
</dbReference>
<comment type="caution">
    <text evidence="3">The sequence shown here is derived from an EMBL/GenBank/DDBJ whole genome shotgun (WGS) entry which is preliminary data.</text>
</comment>
<protein>
    <submittedName>
        <fullName evidence="3">Aldo/keto reductase</fullName>
    </submittedName>
</protein>
<proteinExistence type="predicted"/>
<dbReference type="SUPFAM" id="SSF51430">
    <property type="entry name" value="NAD(P)-linked oxidoreductase"/>
    <property type="match status" value="1"/>
</dbReference>
<dbReference type="AlphaFoldDB" id="A0AAD6YL81"/>
<evidence type="ECO:0000259" key="2">
    <source>
        <dbReference type="Pfam" id="PF00248"/>
    </source>
</evidence>
<keyword evidence="1" id="KW-0560">Oxidoreductase</keyword>
<keyword evidence="4" id="KW-1185">Reference proteome</keyword>
<feature type="domain" description="NADP-dependent oxidoreductase" evidence="2">
    <location>
        <begin position="21"/>
        <end position="294"/>
    </location>
</feature>
<organism evidence="3 4">
    <name type="scientific">Mycena pura</name>
    <dbReference type="NCBI Taxonomy" id="153505"/>
    <lineage>
        <taxon>Eukaryota</taxon>
        <taxon>Fungi</taxon>
        <taxon>Dikarya</taxon>
        <taxon>Basidiomycota</taxon>
        <taxon>Agaricomycotina</taxon>
        <taxon>Agaricomycetes</taxon>
        <taxon>Agaricomycetidae</taxon>
        <taxon>Agaricales</taxon>
        <taxon>Marasmiineae</taxon>
        <taxon>Mycenaceae</taxon>
        <taxon>Mycena</taxon>
    </lineage>
</organism>
<dbReference type="PANTHER" id="PTHR43625:SF78">
    <property type="entry name" value="PYRIDOXAL REDUCTASE-RELATED"/>
    <property type="match status" value="1"/>
</dbReference>
<reference evidence="3" key="1">
    <citation type="submission" date="2023-03" db="EMBL/GenBank/DDBJ databases">
        <title>Massive genome expansion in bonnet fungi (Mycena s.s.) driven by repeated elements and novel gene families across ecological guilds.</title>
        <authorList>
            <consortium name="Lawrence Berkeley National Laboratory"/>
            <person name="Harder C.B."/>
            <person name="Miyauchi S."/>
            <person name="Viragh M."/>
            <person name="Kuo A."/>
            <person name="Thoen E."/>
            <person name="Andreopoulos B."/>
            <person name="Lu D."/>
            <person name="Skrede I."/>
            <person name="Drula E."/>
            <person name="Henrissat B."/>
            <person name="Morin E."/>
            <person name="Kohler A."/>
            <person name="Barry K."/>
            <person name="LaButti K."/>
            <person name="Morin E."/>
            <person name="Salamov A."/>
            <person name="Lipzen A."/>
            <person name="Mereny Z."/>
            <person name="Hegedus B."/>
            <person name="Baldrian P."/>
            <person name="Stursova M."/>
            <person name="Weitz H."/>
            <person name="Taylor A."/>
            <person name="Grigoriev I.V."/>
            <person name="Nagy L.G."/>
            <person name="Martin F."/>
            <person name="Kauserud H."/>
        </authorList>
    </citation>
    <scope>NUCLEOTIDE SEQUENCE</scope>
    <source>
        <strain evidence="3">9144</strain>
    </source>
</reference>
<sequence length="301" mass="32716">MVHTTTKLGGTASDVTIARVAHGLMRMTWVPTPAPDEQCFEAIKAGIDALPPGTKMFLNSGEFYAMDWSTGNLEMLSRFFAKYPEYADKTFLSVKGAFRDRAPDNSPENIRASVENIQRALGPIKKIDLFQPARMDRKVPIEQSMQAMVALIGEGKFSHIGLSECNATTLRKAHAVHPVTAAEIEISPLAYDENQKNVIATAEELGISVLAYSPLGRGFLSGNIKSVSDLHELEALAKTKNITVAQLCIAWVAALSPNVIPLPGSSKSTRTLENLEAGDIVLDAEELKKMNEIIEKHGVKG</sequence>
<evidence type="ECO:0000256" key="1">
    <source>
        <dbReference type="ARBA" id="ARBA00023002"/>
    </source>
</evidence>
<dbReference type="InterPro" id="IPR023210">
    <property type="entry name" value="NADP_OxRdtase_dom"/>
</dbReference>
<dbReference type="InterPro" id="IPR036812">
    <property type="entry name" value="NAD(P)_OxRdtase_dom_sf"/>
</dbReference>
<dbReference type="InterPro" id="IPR050791">
    <property type="entry name" value="Aldo-Keto_reductase"/>
</dbReference>
<accession>A0AAD6YL81</accession>
<evidence type="ECO:0000313" key="3">
    <source>
        <dbReference type="EMBL" id="KAJ7222584.1"/>
    </source>
</evidence>
<gene>
    <name evidence="3" type="ORF">GGX14DRAFT_429135</name>
</gene>
<dbReference type="Gene3D" id="3.20.20.100">
    <property type="entry name" value="NADP-dependent oxidoreductase domain"/>
    <property type="match status" value="1"/>
</dbReference>
<name>A0AAD6YL81_9AGAR</name>
<dbReference type="GO" id="GO:0005737">
    <property type="term" value="C:cytoplasm"/>
    <property type="evidence" value="ECO:0007669"/>
    <property type="project" value="TreeGrafter"/>
</dbReference>
<evidence type="ECO:0000313" key="4">
    <source>
        <dbReference type="Proteomes" id="UP001219525"/>
    </source>
</evidence>
<dbReference type="Pfam" id="PF00248">
    <property type="entry name" value="Aldo_ket_red"/>
    <property type="match status" value="1"/>
</dbReference>
<dbReference type="CDD" id="cd19077">
    <property type="entry name" value="AKR_AKR8A1-2"/>
    <property type="match status" value="1"/>
</dbReference>
<dbReference type="EMBL" id="JARJCW010000007">
    <property type="protein sequence ID" value="KAJ7222584.1"/>
    <property type="molecule type" value="Genomic_DNA"/>
</dbReference>
<dbReference type="GO" id="GO:0016491">
    <property type="term" value="F:oxidoreductase activity"/>
    <property type="evidence" value="ECO:0007669"/>
    <property type="project" value="UniProtKB-KW"/>
</dbReference>